<reference evidence="10" key="2">
    <citation type="submission" date="2015-01" db="EMBL/GenBank/DDBJ databases">
        <title>Evolutionary Origins and Diversification of the Mycorrhizal Mutualists.</title>
        <authorList>
            <consortium name="DOE Joint Genome Institute"/>
            <consortium name="Mycorrhizal Genomics Consortium"/>
            <person name="Kohler A."/>
            <person name="Kuo A."/>
            <person name="Nagy L.G."/>
            <person name="Floudas D."/>
            <person name="Copeland A."/>
            <person name="Barry K.W."/>
            <person name="Cichocki N."/>
            <person name="Veneault-Fourrey C."/>
            <person name="LaButti K."/>
            <person name="Lindquist E.A."/>
            <person name="Lipzen A."/>
            <person name="Lundell T."/>
            <person name="Morin E."/>
            <person name="Murat C."/>
            <person name="Riley R."/>
            <person name="Ohm R."/>
            <person name="Sun H."/>
            <person name="Tunlid A."/>
            <person name="Henrissat B."/>
            <person name="Grigoriev I.V."/>
            <person name="Hibbett D.S."/>
            <person name="Martin F."/>
        </authorList>
    </citation>
    <scope>NUCLEOTIDE SEQUENCE [LARGE SCALE GENOMIC DNA]</scope>
    <source>
        <strain evidence="10">MAFF 305830</strain>
    </source>
</reference>
<proteinExistence type="inferred from homology"/>
<gene>
    <name evidence="9" type="ORF">M408DRAFT_326137</name>
</gene>
<dbReference type="Pfam" id="PF05620">
    <property type="entry name" value="TMEM208_SND2"/>
    <property type="match status" value="1"/>
</dbReference>
<evidence type="ECO:0000256" key="8">
    <source>
        <dbReference type="SAM" id="Phobius"/>
    </source>
</evidence>
<feature type="transmembrane region" description="Helical" evidence="8">
    <location>
        <begin position="117"/>
        <end position="137"/>
    </location>
</feature>
<feature type="transmembrane region" description="Helical" evidence="8">
    <location>
        <begin position="49"/>
        <end position="66"/>
    </location>
</feature>
<dbReference type="PANTHER" id="PTHR13505:SF7">
    <property type="entry name" value="TRANSMEMBRANE PROTEIN 208"/>
    <property type="match status" value="1"/>
</dbReference>
<dbReference type="EMBL" id="KN824278">
    <property type="protein sequence ID" value="KIM33419.1"/>
    <property type="molecule type" value="Genomic_DNA"/>
</dbReference>
<evidence type="ECO:0008006" key="11">
    <source>
        <dbReference type="Google" id="ProtNLM"/>
    </source>
</evidence>
<dbReference type="GO" id="GO:0005789">
    <property type="term" value="C:endoplasmic reticulum membrane"/>
    <property type="evidence" value="ECO:0007669"/>
    <property type="project" value="UniProtKB-SubCell"/>
</dbReference>
<feature type="region of interest" description="Disordered" evidence="7">
    <location>
        <begin position="148"/>
        <end position="181"/>
    </location>
</feature>
<accession>A0A0C3BMT4</accession>
<dbReference type="HOGENOM" id="CLU_094308_2_1_1"/>
<dbReference type="STRING" id="933852.A0A0C3BMT4"/>
<dbReference type="AlphaFoldDB" id="A0A0C3BMT4"/>
<feature type="transmembrane region" description="Helical" evidence="8">
    <location>
        <begin position="20"/>
        <end position="37"/>
    </location>
</feature>
<dbReference type="PANTHER" id="PTHR13505">
    <property type="entry name" value="TRANSMEMBRANE PROTEIN 208"/>
    <property type="match status" value="1"/>
</dbReference>
<evidence type="ECO:0000313" key="10">
    <source>
        <dbReference type="Proteomes" id="UP000054097"/>
    </source>
</evidence>
<evidence type="ECO:0000256" key="2">
    <source>
        <dbReference type="ARBA" id="ARBA00009950"/>
    </source>
</evidence>
<keyword evidence="5 8" id="KW-1133">Transmembrane helix</keyword>
<dbReference type="GO" id="GO:0006624">
    <property type="term" value="P:vacuolar protein processing"/>
    <property type="evidence" value="ECO:0007669"/>
    <property type="project" value="TreeGrafter"/>
</dbReference>
<reference evidence="9 10" key="1">
    <citation type="submission" date="2014-04" db="EMBL/GenBank/DDBJ databases">
        <authorList>
            <consortium name="DOE Joint Genome Institute"/>
            <person name="Kuo A."/>
            <person name="Zuccaro A."/>
            <person name="Kohler A."/>
            <person name="Nagy L.G."/>
            <person name="Floudas D."/>
            <person name="Copeland A."/>
            <person name="Barry K.W."/>
            <person name="Cichocki N."/>
            <person name="Veneault-Fourrey C."/>
            <person name="LaButti K."/>
            <person name="Lindquist E.A."/>
            <person name="Lipzen A."/>
            <person name="Lundell T."/>
            <person name="Morin E."/>
            <person name="Murat C."/>
            <person name="Sun H."/>
            <person name="Tunlid A."/>
            <person name="Henrissat B."/>
            <person name="Grigoriev I.V."/>
            <person name="Hibbett D.S."/>
            <person name="Martin F."/>
            <person name="Nordberg H.P."/>
            <person name="Cantor M.N."/>
            <person name="Hua S.X."/>
        </authorList>
    </citation>
    <scope>NUCLEOTIDE SEQUENCE [LARGE SCALE GENOMIC DNA]</scope>
    <source>
        <strain evidence="9 10">MAFF 305830</strain>
    </source>
</reference>
<name>A0A0C3BMT4_SERVB</name>
<evidence type="ECO:0000313" key="9">
    <source>
        <dbReference type="EMBL" id="KIM33419.1"/>
    </source>
</evidence>
<evidence type="ECO:0000256" key="4">
    <source>
        <dbReference type="ARBA" id="ARBA00022824"/>
    </source>
</evidence>
<organism evidence="9 10">
    <name type="scientific">Serendipita vermifera MAFF 305830</name>
    <dbReference type="NCBI Taxonomy" id="933852"/>
    <lineage>
        <taxon>Eukaryota</taxon>
        <taxon>Fungi</taxon>
        <taxon>Dikarya</taxon>
        <taxon>Basidiomycota</taxon>
        <taxon>Agaricomycotina</taxon>
        <taxon>Agaricomycetes</taxon>
        <taxon>Sebacinales</taxon>
        <taxon>Serendipitaceae</taxon>
        <taxon>Serendipita</taxon>
    </lineage>
</organism>
<dbReference type="InterPro" id="IPR008506">
    <property type="entry name" value="SND2/TMEM208"/>
</dbReference>
<dbReference type="Proteomes" id="UP000054097">
    <property type="component" value="Unassembled WGS sequence"/>
</dbReference>
<dbReference type="GO" id="GO:0005773">
    <property type="term" value="C:vacuole"/>
    <property type="evidence" value="ECO:0007669"/>
    <property type="project" value="GOC"/>
</dbReference>
<keyword evidence="3 8" id="KW-0812">Transmembrane</keyword>
<evidence type="ECO:0000256" key="1">
    <source>
        <dbReference type="ARBA" id="ARBA00004477"/>
    </source>
</evidence>
<evidence type="ECO:0000256" key="5">
    <source>
        <dbReference type="ARBA" id="ARBA00022989"/>
    </source>
</evidence>
<keyword evidence="10" id="KW-1185">Reference proteome</keyword>
<keyword evidence="4" id="KW-0256">Endoplasmic reticulum</keyword>
<dbReference type="OrthoDB" id="10012212at2759"/>
<evidence type="ECO:0000256" key="3">
    <source>
        <dbReference type="ARBA" id="ARBA00022692"/>
    </source>
</evidence>
<comment type="similarity">
    <text evidence="2">Belongs to the TMEM208 family.</text>
</comment>
<sequence length="181" mass="20722">MANASAKRTAAQNETALRNLKIWMLAAPFIALFIRFFFRSSLFPSRTSIFIHVLTFIPLFVLYTHLNSIGSPRRDPTTGALIGSGEDLNMSGVTEWCWDIIYVTWGCQIGSAALGEWFWWVYLCIPLFALYKIYSVFLKPYFFSKAPESASTEDETAQSMSKRQQKLKKRSDKGDPRVKRL</sequence>
<feature type="compositionally biased region" description="Basic and acidic residues" evidence="7">
    <location>
        <begin position="172"/>
        <end position="181"/>
    </location>
</feature>
<protein>
    <recommendedName>
        <fullName evidence="11">DUF788-domain-containing protein</fullName>
    </recommendedName>
</protein>
<comment type="subcellular location">
    <subcellularLocation>
        <location evidence="1">Endoplasmic reticulum membrane</location>
        <topology evidence="1">Multi-pass membrane protein</topology>
    </subcellularLocation>
</comment>
<keyword evidence="6 8" id="KW-0472">Membrane</keyword>
<evidence type="ECO:0000256" key="7">
    <source>
        <dbReference type="SAM" id="MobiDB-lite"/>
    </source>
</evidence>
<evidence type="ECO:0000256" key="6">
    <source>
        <dbReference type="ARBA" id="ARBA00023136"/>
    </source>
</evidence>